<dbReference type="STRING" id="554055.A0A2P6VNA5"/>
<comment type="caution">
    <text evidence="4">The sequence shown here is derived from an EMBL/GenBank/DDBJ whole genome shotgun (WGS) entry which is preliminary data.</text>
</comment>
<evidence type="ECO:0000259" key="3">
    <source>
        <dbReference type="PROSITE" id="PS51166"/>
    </source>
</evidence>
<feature type="transmembrane region" description="Helical" evidence="2">
    <location>
        <begin position="674"/>
        <end position="694"/>
    </location>
</feature>
<dbReference type="Proteomes" id="UP000239649">
    <property type="component" value="Unassembled WGS sequence"/>
</dbReference>
<dbReference type="GO" id="GO:2001070">
    <property type="term" value="F:starch binding"/>
    <property type="evidence" value="ECO:0007669"/>
    <property type="project" value="InterPro"/>
</dbReference>
<dbReference type="PROSITE" id="PS51166">
    <property type="entry name" value="CBM20"/>
    <property type="match status" value="1"/>
</dbReference>
<reference evidence="4 5" key="1">
    <citation type="journal article" date="2018" name="Plant J.">
        <title>Genome sequences of Chlorella sorokiniana UTEX 1602 and Micractinium conductrix SAG 241.80: implications to maltose excretion by a green alga.</title>
        <authorList>
            <person name="Arriola M.B."/>
            <person name="Velmurugan N."/>
            <person name="Zhang Y."/>
            <person name="Plunkett M.H."/>
            <person name="Hondzo H."/>
            <person name="Barney B.M."/>
        </authorList>
    </citation>
    <scope>NUCLEOTIDE SEQUENCE [LARGE SCALE GENOMIC DNA]</scope>
    <source>
        <strain evidence="4 5">SAG 241.80</strain>
    </source>
</reference>
<protein>
    <submittedName>
        <fullName evidence="4">Ligand-gated ion channel</fullName>
    </submittedName>
</protein>
<dbReference type="InterPro" id="IPR013784">
    <property type="entry name" value="Carb-bd-like_fold"/>
</dbReference>
<dbReference type="PANTHER" id="PTHR15048">
    <property type="entry name" value="STARCH-BINDING DOMAIN-CONTAINING PROTEIN 1"/>
    <property type="match status" value="1"/>
</dbReference>
<dbReference type="CDD" id="cd05467">
    <property type="entry name" value="CBM20"/>
    <property type="match status" value="1"/>
</dbReference>
<feature type="region of interest" description="Disordered" evidence="1">
    <location>
        <begin position="240"/>
        <end position="261"/>
    </location>
</feature>
<feature type="transmembrane region" description="Helical" evidence="2">
    <location>
        <begin position="886"/>
        <end position="907"/>
    </location>
</feature>
<dbReference type="CDD" id="cd19051">
    <property type="entry name" value="LGIC_TM_cation"/>
    <property type="match status" value="1"/>
</dbReference>
<accession>A0A2P6VNA5</accession>
<feature type="compositionally biased region" description="Low complexity" evidence="1">
    <location>
        <begin position="153"/>
        <end position="163"/>
    </location>
</feature>
<evidence type="ECO:0000313" key="4">
    <source>
        <dbReference type="EMBL" id="PSC75563.1"/>
    </source>
</evidence>
<keyword evidence="2" id="KW-1133">Transmembrane helix</keyword>
<dbReference type="InterPro" id="IPR013783">
    <property type="entry name" value="Ig-like_fold"/>
</dbReference>
<dbReference type="Pfam" id="PF02932">
    <property type="entry name" value="Neur_chan_memb"/>
    <property type="match status" value="1"/>
</dbReference>
<name>A0A2P6VNA5_9CHLO</name>
<dbReference type="PANTHER" id="PTHR15048:SF0">
    <property type="entry name" value="STARCH-BINDING DOMAIN-CONTAINING PROTEIN 1"/>
    <property type="match status" value="1"/>
</dbReference>
<dbReference type="Pfam" id="PF00686">
    <property type="entry name" value="CBM_20"/>
    <property type="match status" value="1"/>
</dbReference>
<dbReference type="Gene3D" id="2.60.40.10">
    <property type="entry name" value="Immunoglobulins"/>
    <property type="match status" value="1"/>
</dbReference>
<evidence type="ECO:0000256" key="1">
    <source>
        <dbReference type="SAM" id="MobiDB-lite"/>
    </source>
</evidence>
<dbReference type="SUPFAM" id="SSF90112">
    <property type="entry name" value="Neurotransmitter-gated ion-channel transmembrane pore"/>
    <property type="match status" value="1"/>
</dbReference>
<dbReference type="OrthoDB" id="2016799at2759"/>
<feature type="transmembrane region" description="Helical" evidence="2">
    <location>
        <begin position="700"/>
        <end position="720"/>
    </location>
</feature>
<dbReference type="AlphaFoldDB" id="A0A2P6VNA5"/>
<dbReference type="EMBL" id="LHPF02000002">
    <property type="protein sequence ID" value="PSC75563.1"/>
    <property type="molecule type" value="Genomic_DNA"/>
</dbReference>
<feature type="compositionally biased region" description="Low complexity" evidence="1">
    <location>
        <begin position="240"/>
        <end position="252"/>
    </location>
</feature>
<dbReference type="InterPro" id="IPR038050">
    <property type="entry name" value="Neuro_actylchol_rec"/>
</dbReference>
<dbReference type="SUPFAM" id="SSF49452">
    <property type="entry name" value="Starch-binding domain-like"/>
    <property type="match status" value="1"/>
</dbReference>
<evidence type="ECO:0000256" key="2">
    <source>
        <dbReference type="SAM" id="Phobius"/>
    </source>
</evidence>
<feature type="compositionally biased region" description="Basic residues" evidence="1">
    <location>
        <begin position="374"/>
        <end position="383"/>
    </location>
</feature>
<dbReference type="InterPro" id="IPR002044">
    <property type="entry name" value="CBM20"/>
</dbReference>
<gene>
    <name evidence="4" type="ORF">C2E20_1134</name>
</gene>
<dbReference type="Gene3D" id="1.20.58.390">
    <property type="entry name" value="Neurotransmitter-gated ion-channel transmembrane domain"/>
    <property type="match status" value="1"/>
</dbReference>
<dbReference type="GO" id="GO:0006811">
    <property type="term" value="P:monoatomic ion transport"/>
    <property type="evidence" value="ECO:0007669"/>
    <property type="project" value="InterPro"/>
</dbReference>
<evidence type="ECO:0000313" key="5">
    <source>
        <dbReference type="Proteomes" id="UP000239649"/>
    </source>
</evidence>
<organism evidence="4 5">
    <name type="scientific">Micractinium conductrix</name>
    <dbReference type="NCBI Taxonomy" id="554055"/>
    <lineage>
        <taxon>Eukaryota</taxon>
        <taxon>Viridiplantae</taxon>
        <taxon>Chlorophyta</taxon>
        <taxon>core chlorophytes</taxon>
        <taxon>Trebouxiophyceae</taxon>
        <taxon>Chlorellales</taxon>
        <taxon>Chlorellaceae</taxon>
        <taxon>Chlorella clade</taxon>
        <taxon>Micractinium</taxon>
    </lineage>
</organism>
<dbReference type="GO" id="GO:0016020">
    <property type="term" value="C:membrane"/>
    <property type="evidence" value="ECO:0007669"/>
    <property type="project" value="InterPro"/>
</dbReference>
<feature type="domain" description="CBM20" evidence="3">
    <location>
        <begin position="43"/>
        <end position="143"/>
    </location>
</feature>
<keyword evidence="2" id="KW-0812">Transmembrane</keyword>
<dbReference type="SMART" id="SM01065">
    <property type="entry name" value="CBM_2"/>
    <property type="match status" value="1"/>
</dbReference>
<feature type="region of interest" description="Disordered" evidence="1">
    <location>
        <begin position="368"/>
        <end position="390"/>
    </location>
</feature>
<keyword evidence="5" id="KW-1185">Reference proteome</keyword>
<dbReference type="InterPro" id="IPR006029">
    <property type="entry name" value="Neurotrans-gated_channel_TM"/>
</dbReference>
<keyword evidence="2" id="KW-0472">Membrane</keyword>
<sequence>MLALVPVRLSARPRAGARRAGAPRRVASAPLCAQRPTVAFVTEKNTPDVEVRFTLQKHVPFGQELVVIGDAAELGAWDLGAAVRMSWSEGDLWHATVRLPAGAGVEFKFVQSVPNSAPQWESCLNRTLCVDDYTTDLTCVWAAPLATVAQPAAPGSAAAAPGGVESEEDAPAPAFKPAAALAQFADALKQSFNGTSSGDAPVAEGAAPAAQQPSLLAAATEAVSTPFSIDHLGPPAVHVASPAPAAPAASKAQGKPEGAKEKEVRMSAAAEAAVSDIIEGAGPTAVGVPADGAAAPAVVDAGGEELAETPAAVSKSGGTALKTLGTAVGTVAMGVGAAAMLSTLAIDIGDVALLGAMAAGSVAALSTPSTASGKKARNGRRGKAAAGANGAAGATVEDEAAAEAASAVETEMIAQKGSAPGVILAAGMLSAFDVGRKMLADVADGQAENAAAAAARKKNEKYVYLDRLLAVLYFYLTWRDPAAYGTVRAATDAWLAGDASCEHMCSDWTRELSCCDGIYQPTFFFRNAHSFPQDRATGYKLYALPEPNGSVLWTHFVHGTFYQFLDTALPPHPGVTVLISSGGRALYTYSKGDAVSQWEVQDLQVDVLPPVDSVAWFKTYSAKPSHPNDPLGLTTSNAALLRGSPPGATATSEANNVTQVVVRIRVKRFWRWQVLNTVLPVALLGLLSFVVFFLDPKELAARLGLVITLFLAMAAVQFVISDHQPASSYVMPTQQLVITVYVLLGCINIESIVVYNIATWKQTTQAFAARWAARNRYLAQCAAHRAAVAARAAAKAGTHDALPSKAPPSRTSVHERAAAAAVEEAAADAAAMGAAAGVAAASAAAGPGACSPQRPQRMLGLLRVQSLSADEAFDDYLAWVVDKSCLAVLFVGFVLATVLIFALQSGYVELS</sequence>
<feature type="region of interest" description="Disordered" evidence="1">
    <location>
        <begin position="153"/>
        <end position="172"/>
    </location>
</feature>
<proteinExistence type="predicted"/>
<dbReference type="InterPro" id="IPR036719">
    <property type="entry name" value="Neuro-gated_channel_TM_sf"/>
</dbReference>